<evidence type="ECO:0000256" key="6">
    <source>
        <dbReference type="ARBA" id="ARBA00023136"/>
    </source>
</evidence>
<comment type="subcellular location">
    <subcellularLocation>
        <location evidence="1">Cell outer membrane</location>
    </subcellularLocation>
</comment>
<dbReference type="Pfam" id="PF02321">
    <property type="entry name" value="OEP"/>
    <property type="match status" value="2"/>
</dbReference>
<dbReference type="Gene3D" id="1.20.1600.10">
    <property type="entry name" value="Outer membrane efflux proteins (OEP)"/>
    <property type="match status" value="1"/>
</dbReference>
<keyword evidence="7" id="KW-0998">Cell outer membrane</keyword>
<evidence type="ECO:0000256" key="5">
    <source>
        <dbReference type="ARBA" id="ARBA00022692"/>
    </source>
</evidence>
<evidence type="ECO:0000313" key="10">
    <source>
        <dbReference type="Proteomes" id="UP000705867"/>
    </source>
</evidence>
<dbReference type="GO" id="GO:1990281">
    <property type="term" value="C:efflux pump complex"/>
    <property type="evidence" value="ECO:0007669"/>
    <property type="project" value="TreeGrafter"/>
</dbReference>
<dbReference type="EMBL" id="JAIOIV010000050">
    <property type="protein sequence ID" value="MBZ0155842.1"/>
    <property type="molecule type" value="Genomic_DNA"/>
</dbReference>
<keyword evidence="3" id="KW-0813">Transport</keyword>
<dbReference type="AlphaFoldDB" id="A0A953J9J6"/>
<dbReference type="GO" id="GO:0015288">
    <property type="term" value="F:porin activity"/>
    <property type="evidence" value="ECO:0007669"/>
    <property type="project" value="TreeGrafter"/>
</dbReference>
<dbReference type="PANTHER" id="PTHR30026">
    <property type="entry name" value="OUTER MEMBRANE PROTEIN TOLC"/>
    <property type="match status" value="1"/>
</dbReference>
<sequence length="421" mass="47081">MLRNTLSLLIAFMLTLIPEVSLSLTLEEALARARESLSAYQAALLQVRSSQALYTASLGSYLPSLDASASWSKSSTSAGSFDARTYDLTLSYTLFDWGGRRASRSIALFTLYSDREEVRKTLIDLEYNVKVSFYTSLAQGDLLTQRRIQLQDAQKVYEVAEGRRRFGVARLSDVLQATVRLEQARFNVIQAEGELTKALSDLNSLMGVALDSRTELQGSLDGETRLPEKKLFLEAALERPEIRQAENTVHIAENNRKLISSTLYPSLAASASYTKTGGTVIGFSVPEEKTIAVTAVWNLFELGKWYRLRSAGFEGDVSRQRLSDLKRQVLLAVQKSYEDLVTSTNQLKVTQEQLRQAEHNYDQALGEYKVGKGDILSLVQAESLLSNSREQLIASRLNRILSRLLLERAAGMHAAEEEYRR</sequence>
<organism evidence="9 10">
    <name type="scientific">Candidatus Nitrobium versatile</name>
    <dbReference type="NCBI Taxonomy" id="2884831"/>
    <lineage>
        <taxon>Bacteria</taxon>
        <taxon>Pseudomonadati</taxon>
        <taxon>Nitrospirota</taxon>
        <taxon>Nitrospiria</taxon>
        <taxon>Nitrospirales</taxon>
        <taxon>Nitrospiraceae</taxon>
        <taxon>Candidatus Nitrobium</taxon>
    </lineage>
</organism>
<reference evidence="9" key="2">
    <citation type="submission" date="2021-08" db="EMBL/GenBank/DDBJ databases">
        <authorList>
            <person name="Dalcin Martins P."/>
        </authorList>
    </citation>
    <scope>NUCLEOTIDE SEQUENCE</scope>
    <source>
        <strain evidence="9">MAG_39</strain>
    </source>
</reference>
<dbReference type="InterPro" id="IPR051906">
    <property type="entry name" value="TolC-like"/>
</dbReference>
<keyword evidence="4" id="KW-1134">Transmembrane beta strand</keyword>
<dbReference type="PANTHER" id="PTHR30026:SF20">
    <property type="entry name" value="OUTER MEMBRANE PROTEIN TOLC"/>
    <property type="match status" value="1"/>
</dbReference>
<keyword evidence="5" id="KW-0812">Transmembrane</keyword>
<protein>
    <submittedName>
        <fullName evidence="9">TolC family protein</fullName>
    </submittedName>
</protein>
<proteinExistence type="inferred from homology"/>
<gene>
    <name evidence="9" type="ORF">K8I29_06445</name>
</gene>
<name>A0A953J9J6_9BACT</name>
<dbReference type="InterPro" id="IPR003423">
    <property type="entry name" value="OMP_efflux"/>
</dbReference>
<dbReference type="GO" id="GO:0015562">
    <property type="term" value="F:efflux transmembrane transporter activity"/>
    <property type="evidence" value="ECO:0007669"/>
    <property type="project" value="InterPro"/>
</dbReference>
<comment type="caution">
    <text evidence="9">The sequence shown here is derived from an EMBL/GenBank/DDBJ whole genome shotgun (WGS) entry which is preliminary data.</text>
</comment>
<keyword evidence="8" id="KW-0175">Coiled coil</keyword>
<feature type="coiled-coil region" evidence="8">
    <location>
        <begin position="340"/>
        <end position="367"/>
    </location>
</feature>
<evidence type="ECO:0000256" key="3">
    <source>
        <dbReference type="ARBA" id="ARBA00022448"/>
    </source>
</evidence>
<evidence type="ECO:0000256" key="7">
    <source>
        <dbReference type="ARBA" id="ARBA00023237"/>
    </source>
</evidence>
<evidence type="ECO:0000256" key="4">
    <source>
        <dbReference type="ARBA" id="ARBA00022452"/>
    </source>
</evidence>
<evidence type="ECO:0000256" key="8">
    <source>
        <dbReference type="SAM" id="Coils"/>
    </source>
</evidence>
<comment type="similarity">
    <text evidence="2">Belongs to the outer membrane factor (OMF) (TC 1.B.17) family.</text>
</comment>
<accession>A0A953J9J6</accession>
<dbReference type="GO" id="GO:0009279">
    <property type="term" value="C:cell outer membrane"/>
    <property type="evidence" value="ECO:0007669"/>
    <property type="project" value="UniProtKB-SubCell"/>
</dbReference>
<dbReference type="SUPFAM" id="SSF56954">
    <property type="entry name" value="Outer membrane efflux proteins (OEP)"/>
    <property type="match status" value="1"/>
</dbReference>
<keyword evidence="6" id="KW-0472">Membrane</keyword>
<evidence type="ECO:0000256" key="1">
    <source>
        <dbReference type="ARBA" id="ARBA00004442"/>
    </source>
</evidence>
<evidence type="ECO:0000313" key="9">
    <source>
        <dbReference type="EMBL" id="MBZ0155842.1"/>
    </source>
</evidence>
<reference evidence="9" key="1">
    <citation type="journal article" date="2021" name="bioRxiv">
        <title>Unraveling nitrogen, sulfur and carbon metabolic pathways and microbial community transcriptional responses to substrate deprivation and toxicity stresses in a bioreactor mimicking anoxic brackish coastal sediment conditions.</title>
        <authorList>
            <person name="Martins P.D."/>
            <person name="Echeveste M.J."/>
            <person name="Arshad A."/>
            <person name="Kurth J."/>
            <person name="Ouboter H."/>
            <person name="Jetten M.S.M."/>
            <person name="Welte C.U."/>
        </authorList>
    </citation>
    <scope>NUCLEOTIDE SEQUENCE</scope>
    <source>
        <strain evidence="9">MAG_39</strain>
    </source>
</reference>
<dbReference type="Proteomes" id="UP000705867">
    <property type="component" value="Unassembled WGS sequence"/>
</dbReference>
<evidence type="ECO:0000256" key="2">
    <source>
        <dbReference type="ARBA" id="ARBA00007613"/>
    </source>
</evidence>